<comment type="caution">
    <text evidence="3">The sequence shown here is derived from an EMBL/GenBank/DDBJ whole genome shotgun (WGS) entry which is preliminary data.</text>
</comment>
<dbReference type="Proteomes" id="UP000824139">
    <property type="component" value="Unassembled WGS sequence"/>
</dbReference>
<evidence type="ECO:0000313" key="4">
    <source>
        <dbReference type="Proteomes" id="UP000824139"/>
    </source>
</evidence>
<proteinExistence type="predicted"/>
<protein>
    <recommendedName>
        <fullName evidence="5">Lipoprotein</fullName>
    </recommendedName>
</protein>
<organism evidence="3 4">
    <name type="scientific">Candidatus Scatenecus faecavium</name>
    <dbReference type="NCBI Taxonomy" id="2840915"/>
    <lineage>
        <taxon>Bacteria</taxon>
        <taxon>Candidatus Scatenecus</taxon>
    </lineage>
</organism>
<evidence type="ECO:0000256" key="2">
    <source>
        <dbReference type="SAM" id="SignalP"/>
    </source>
</evidence>
<keyword evidence="2" id="KW-0732">Signal</keyword>
<gene>
    <name evidence="3" type="ORF">IAD41_01200</name>
</gene>
<feature type="signal peptide" evidence="2">
    <location>
        <begin position="1"/>
        <end position="23"/>
    </location>
</feature>
<name>A0A9D1K4C2_9BACT</name>
<dbReference type="AlphaFoldDB" id="A0A9D1K4C2"/>
<evidence type="ECO:0000313" key="3">
    <source>
        <dbReference type="EMBL" id="HIS82209.1"/>
    </source>
</evidence>
<accession>A0A9D1K4C2</accession>
<feature type="region of interest" description="Disordered" evidence="1">
    <location>
        <begin position="55"/>
        <end position="76"/>
    </location>
</feature>
<feature type="compositionally biased region" description="Polar residues" evidence="1">
    <location>
        <begin position="64"/>
        <end position="76"/>
    </location>
</feature>
<dbReference type="EMBL" id="DVJO01000026">
    <property type="protein sequence ID" value="HIS82209.1"/>
    <property type="molecule type" value="Genomic_DNA"/>
</dbReference>
<feature type="chain" id="PRO_5038581741" description="Lipoprotein" evidence="2">
    <location>
        <begin position="24"/>
        <end position="322"/>
    </location>
</feature>
<sequence>MNNLFKVILLCAILSSTFTPCFSDETLNTHAEEISKLPLAVPEEISSSYEENIKNDKTSKLSSDENIPNDDNNLQTAQSNMADKNEVIELIDKEQIAACPVSNDLLFHKTGTVDAFKSAYKCLYGKELTAVVLEKGRKFEVKSLEPMSFESASGTEVVFESIYPERLFLDKDPAKLRFKGEVIKNKPPRKGGGSGTLKVKITGLQVENVTYPTEAYISKMNKKNVMFGAVAVPSNYKDNLADTVNNGTINNYYNMDPCNKVHDECVSAVAKPFYFLTGAILQTADLFIAPVIAFFAPGKEVYIPEGTEFEIKIEDDVPILDL</sequence>
<evidence type="ECO:0008006" key="5">
    <source>
        <dbReference type="Google" id="ProtNLM"/>
    </source>
</evidence>
<evidence type="ECO:0000256" key="1">
    <source>
        <dbReference type="SAM" id="MobiDB-lite"/>
    </source>
</evidence>
<reference evidence="3" key="2">
    <citation type="journal article" date="2021" name="PeerJ">
        <title>Extensive microbial diversity within the chicken gut microbiome revealed by metagenomics and culture.</title>
        <authorList>
            <person name="Gilroy R."/>
            <person name="Ravi A."/>
            <person name="Getino M."/>
            <person name="Pursley I."/>
            <person name="Horton D.L."/>
            <person name="Alikhan N.F."/>
            <person name="Baker D."/>
            <person name="Gharbi K."/>
            <person name="Hall N."/>
            <person name="Watson M."/>
            <person name="Adriaenssens E.M."/>
            <person name="Foster-Nyarko E."/>
            <person name="Jarju S."/>
            <person name="Secka A."/>
            <person name="Antonio M."/>
            <person name="Oren A."/>
            <person name="Chaudhuri R.R."/>
            <person name="La Ragione R."/>
            <person name="Hildebrand F."/>
            <person name="Pallen M.J."/>
        </authorList>
    </citation>
    <scope>NUCLEOTIDE SEQUENCE</scope>
    <source>
        <strain evidence="3">CHK152-2994</strain>
    </source>
</reference>
<reference evidence="3" key="1">
    <citation type="submission" date="2020-10" db="EMBL/GenBank/DDBJ databases">
        <authorList>
            <person name="Gilroy R."/>
        </authorList>
    </citation>
    <scope>NUCLEOTIDE SEQUENCE</scope>
    <source>
        <strain evidence="3">CHK152-2994</strain>
    </source>
</reference>